<protein>
    <submittedName>
        <fullName evidence="1">Uncharacterized protein</fullName>
    </submittedName>
</protein>
<dbReference type="Proteomes" id="UP000277537">
    <property type="component" value="Unassembled WGS sequence"/>
</dbReference>
<dbReference type="EMBL" id="RHXE01000087">
    <property type="protein sequence ID" value="RSE16431.1"/>
    <property type="molecule type" value="Genomic_DNA"/>
</dbReference>
<gene>
    <name evidence="1" type="ORF">EGT73_18110</name>
</gene>
<dbReference type="AlphaFoldDB" id="A0A427UJA6"/>
<dbReference type="RefSeq" id="WP_125275069.1">
    <property type="nucleotide sequence ID" value="NZ_RHXE01000087.1"/>
</dbReference>
<evidence type="ECO:0000313" key="1">
    <source>
        <dbReference type="EMBL" id="RSE16431.1"/>
    </source>
</evidence>
<organism evidence="1 2">
    <name type="scientific">Acinetobacter johnsonii</name>
    <dbReference type="NCBI Taxonomy" id="40214"/>
    <lineage>
        <taxon>Bacteria</taxon>
        <taxon>Pseudomonadati</taxon>
        <taxon>Pseudomonadota</taxon>
        <taxon>Gammaproteobacteria</taxon>
        <taxon>Moraxellales</taxon>
        <taxon>Moraxellaceae</taxon>
        <taxon>Acinetobacter</taxon>
    </lineage>
</organism>
<sequence>MNLEQTPESIVPEQSMIDSWPKRQSKKIKEINSLKDQVNQKLQALFADSLRLNIGKHFNVQIEFSGHTNSVRLSCFLKEEFDHPHRILWPLYITPFSSNTDHAKRYKEILQALDTASNELHQAHAEFMKDFLNTGDEE</sequence>
<evidence type="ECO:0000313" key="2">
    <source>
        <dbReference type="Proteomes" id="UP000277537"/>
    </source>
</evidence>
<comment type="caution">
    <text evidence="1">The sequence shown here is derived from an EMBL/GenBank/DDBJ whole genome shotgun (WGS) entry which is preliminary data.</text>
</comment>
<name>A0A427UJA6_ACIJO</name>
<proteinExistence type="predicted"/>
<reference evidence="1 2" key="1">
    <citation type="submission" date="2018-10" db="EMBL/GenBank/DDBJ databases">
        <title>Transmission dynamics of multidrug resistant bacteria on intensive care unit surfaces.</title>
        <authorList>
            <person name="D'Souza A.W."/>
            <person name="Potter R.F."/>
            <person name="Wallace M."/>
            <person name="Shupe A."/>
            <person name="Patel S."/>
            <person name="Sun S."/>
            <person name="Gul D."/>
            <person name="Kwon J.H."/>
            <person name="Andleeb S."/>
            <person name="Burnham C.-A.D."/>
            <person name="Dantas G."/>
        </authorList>
    </citation>
    <scope>NUCLEOTIDE SEQUENCE [LARGE SCALE GENOMIC DNA]</scope>
    <source>
        <strain evidence="1 2">AJ_385</strain>
    </source>
</reference>
<accession>A0A427UJA6</accession>